<accession>F0VMD6</accession>
<dbReference type="AlphaFoldDB" id="F0VMD6"/>
<evidence type="ECO:0000313" key="6">
    <source>
        <dbReference type="EMBL" id="CBZ54414.1"/>
    </source>
</evidence>
<evidence type="ECO:0000256" key="4">
    <source>
        <dbReference type="SAM" id="MobiDB-lite"/>
    </source>
</evidence>
<evidence type="ECO:0000256" key="3">
    <source>
        <dbReference type="ARBA" id="ARBA00022801"/>
    </source>
</evidence>
<proteinExistence type="predicted"/>
<dbReference type="OMA" id="YPENFKE"/>
<dbReference type="RefSeq" id="XP_003884444.1">
    <property type="nucleotide sequence ID" value="XM_003884395.1"/>
</dbReference>
<dbReference type="GO" id="GO:0006574">
    <property type="term" value="P:L-valine catabolic process"/>
    <property type="evidence" value="ECO:0007669"/>
    <property type="project" value="TreeGrafter"/>
</dbReference>
<evidence type="ECO:0000256" key="1">
    <source>
        <dbReference type="ARBA" id="ARBA00001709"/>
    </source>
</evidence>
<sequence>MASGASRRLLRLSAHLSDGVLTQGFSSPLPAFLAPRPASRLPSGVSTSPAVFPLSSSEMKKPDGGSGDSASSLPPCRAFSSLPGPAAFWGEELQLQFSDELHASGCLSISLNRPKQLNALSCNMITALHALLPRAAEDPRVSLLVLSGQGDRAFCAGGDIRQIASASAADVDRLFGHEYALVFNFSKFKKPAVALWDGIVMGGGVGISIFASHRLCTESTLWAMPETAIGFFPDVAATFFLPRLKAAPGVGFFLGLVGKRLRAADLLATGLATHFVPRARLEALEEKLKTVGLLSGSYREIEGFLSPEAARAEVDRLVGEVSEPLPSSSSLCTLTPEVLEGCRKYFSVLPNSYQALVASLAAGAAQGCSFAAEVRKTLLEKCPLSCAVWFALFQRAEARKQSGEGEGDAAPFYAQREEGDTLLDVLRQDFVLAEAFCYGYPENFKEGVRAVLVDKDNRPRWTPSSSADLQAEDVERMLTYGEANALDRFLH</sequence>
<dbReference type="SUPFAM" id="SSF52096">
    <property type="entry name" value="ClpP/crotonase"/>
    <property type="match status" value="1"/>
</dbReference>
<organism evidence="6 7">
    <name type="scientific">Neospora caninum (strain Liverpool)</name>
    <dbReference type="NCBI Taxonomy" id="572307"/>
    <lineage>
        <taxon>Eukaryota</taxon>
        <taxon>Sar</taxon>
        <taxon>Alveolata</taxon>
        <taxon>Apicomplexa</taxon>
        <taxon>Conoidasida</taxon>
        <taxon>Coccidia</taxon>
        <taxon>Eucoccidiorida</taxon>
        <taxon>Eimeriorina</taxon>
        <taxon>Sarcocystidae</taxon>
        <taxon>Neospora</taxon>
    </lineage>
</organism>
<evidence type="ECO:0000256" key="2">
    <source>
        <dbReference type="ARBA" id="ARBA00011915"/>
    </source>
</evidence>
<evidence type="ECO:0000313" key="7">
    <source>
        <dbReference type="Proteomes" id="UP000007494"/>
    </source>
</evidence>
<dbReference type="PANTHER" id="PTHR43176">
    <property type="entry name" value="3-HYDROXYISOBUTYRYL-COA HYDROLASE-RELATED"/>
    <property type="match status" value="1"/>
</dbReference>
<protein>
    <recommendedName>
        <fullName evidence="2">3-hydroxyisobutyryl-CoA hydrolase</fullName>
        <ecNumber evidence="2">3.1.2.4</ecNumber>
    </recommendedName>
</protein>
<dbReference type="Pfam" id="PF16113">
    <property type="entry name" value="ECH_2"/>
    <property type="match status" value="1"/>
</dbReference>
<keyword evidence="3" id="KW-0378">Hydrolase</keyword>
<dbReference type="OrthoDB" id="1737613at2759"/>
<feature type="domain" description="Enoyl-CoA hydratase/isomerase" evidence="5">
    <location>
        <begin position="108"/>
        <end position="478"/>
    </location>
</feature>
<dbReference type="InterPro" id="IPR029045">
    <property type="entry name" value="ClpP/crotonase-like_dom_sf"/>
</dbReference>
<feature type="region of interest" description="Disordered" evidence="4">
    <location>
        <begin position="52"/>
        <end position="74"/>
    </location>
</feature>
<dbReference type="eggNOG" id="KOG1684">
    <property type="taxonomic scope" value="Eukaryota"/>
</dbReference>
<dbReference type="Proteomes" id="UP000007494">
    <property type="component" value="Chromosome X"/>
</dbReference>
<dbReference type="EC" id="3.1.2.4" evidence="2"/>
<dbReference type="InParanoid" id="F0VMD6"/>
<name>F0VMD6_NEOCL</name>
<dbReference type="InterPro" id="IPR032259">
    <property type="entry name" value="HIBYL-CoA-H"/>
</dbReference>
<dbReference type="InterPro" id="IPR045004">
    <property type="entry name" value="ECH_dom"/>
</dbReference>
<dbReference type="VEuPathDB" id="ToxoDB:NCLIV_048430"/>
<reference evidence="7" key="1">
    <citation type="journal article" date="2012" name="PLoS Pathog.">
        <title>Comparative genomics of the apicomplexan parasites Toxoplasma gondii and Neospora caninum: Coccidia differing in host range and transmission strategy.</title>
        <authorList>
            <person name="Reid A.J."/>
            <person name="Vermont S.J."/>
            <person name="Cotton J.A."/>
            <person name="Harris D."/>
            <person name="Hill-Cawthorne G.A."/>
            <person name="Konen-Waisman S."/>
            <person name="Latham S.M."/>
            <person name="Mourier T."/>
            <person name="Norton R."/>
            <person name="Quail M.A."/>
            <person name="Sanders M."/>
            <person name="Shanmugam D."/>
            <person name="Sohal A."/>
            <person name="Wasmuth J.D."/>
            <person name="Brunk B."/>
            <person name="Grigg M.E."/>
            <person name="Howard J.C."/>
            <person name="Parkinson J."/>
            <person name="Roos D.S."/>
            <person name="Trees A.J."/>
            <person name="Berriman M."/>
            <person name="Pain A."/>
            <person name="Wastling J.M."/>
        </authorList>
    </citation>
    <scope>NUCLEOTIDE SEQUENCE [LARGE SCALE GENOMIC DNA]</scope>
    <source>
        <strain evidence="7">Liverpool</strain>
    </source>
</reference>
<dbReference type="GO" id="GO:0003860">
    <property type="term" value="F:3-hydroxyisobutyryl-CoA hydrolase activity"/>
    <property type="evidence" value="ECO:0007669"/>
    <property type="project" value="UniProtKB-EC"/>
</dbReference>
<gene>
    <name evidence="6" type="ORF">NCLIV_048430</name>
</gene>
<dbReference type="GeneID" id="13442345"/>
<dbReference type="Gene3D" id="3.90.226.10">
    <property type="entry name" value="2-enoyl-CoA Hydratase, Chain A, domain 1"/>
    <property type="match status" value="1"/>
</dbReference>
<dbReference type="FunCoup" id="F0VMD6">
    <property type="interactions" value="183"/>
</dbReference>
<dbReference type="CDD" id="cd06558">
    <property type="entry name" value="crotonase-like"/>
    <property type="match status" value="1"/>
</dbReference>
<dbReference type="PANTHER" id="PTHR43176:SF3">
    <property type="entry name" value="3-HYDROXYISOBUTYRYL-COA HYDROLASE, MITOCHONDRIAL"/>
    <property type="match status" value="1"/>
</dbReference>
<evidence type="ECO:0000259" key="5">
    <source>
        <dbReference type="Pfam" id="PF16113"/>
    </source>
</evidence>
<dbReference type="EMBL" id="FR823391">
    <property type="protein sequence ID" value="CBZ54414.1"/>
    <property type="molecule type" value="Genomic_DNA"/>
</dbReference>
<comment type="catalytic activity">
    <reaction evidence="1">
        <text>3-hydroxy-2-methylpropanoyl-CoA + H2O = 3-hydroxy-2-methylpropanoate + CoA + H(+)</text>
        <dbReference type="Rhea" id="RHEA:20888"/>
        <dbReference type="ChEBI" id="CHEBI:11805"/>
        <dbReference type="ChEBI" id="CHEBI:15377"/>
        <dbReference type="ChEBI" id="CHEBI:15378"/>
        <dbReference type="ChEBI" id="CHEBI:57287"/>
        <dbReference type="ChEBI" id="CHEBI:57340"/>
        <dbReference type="EC" id="3.1.2.4"/>
    </reaction>
</comment>
<keyword evidence="7" id="KW-1185">Reference proteome</keyword>